<organism evidence="2 3">
    <name type="scientific">Phanerochaete carnosa (strain HHB-10118-sp)</name>
    <name type="common">White-rot fungus</name>
    <name type="synonym">Peniophora carnosa</name>
    <dbReference type="NCBI Taxonomy" id="650164"/>
    <lineage>
        <taxon>Eukaryota</taxon>
        <taxon>Fungi</taxon>
        <taxon>Dikarya</taxon>
        <taxon>Basidiomycota</taxon>
        <taxon>Agaricomycotina</taxon>
        <taxon>Agaricomycetes</taxon>
        <taxon>Polyporales</taxon>
        <taxon>Phanerochaetaceae</taxon>
        <taxon>Phanerochaete</taxon>
    </lineage>
</organism>
<gene>
    <name evidence="2" type="ORF">PHACADRAFT_82296</name>
</gene>
<dbReference type="InterPro" id="IPR001810">
    <property type="entry name" value="F-box_dom"/>
</dbReference>
<dbReference type="EMBL" id="JH930468">
    <property type="protein sequence ID" value="EKM60751.1"/>
    <property type="molecule type" value="Genomic_DNA"/>
</dbReference>
<name>K5VCT4_PHACS</name>
<evidence type="ECO:0000313" key="3">
    <source>
        <dbReference type="Proteomes" id="UP000008370"/>
    </source>
</evidence>
<evidence type="ECO:0000313" key="2">
    <source>
        <dbReference type="EMBL" id="EKM60751.1"/>
    </source>
</evidence>
<proteinExistence type="predicted"/>
<protein>
    <recommendedName>
        <fullName evidence="1">F-box domain-containing protein</fullName>
    </recommendedName>
</protein>
<dbReference type="KEGG" id="pco:PHACADRAFT_82296"/>
<dbReference type="OrthoDB" id="3226064at2759"/>
<dbReference type="Proteomes" id="UP000008370">
    <property type="component" value="Unassembled WGS sequence"/>
</dbReference>
<dbReference type="AlphaFoldDB" id="K5VCT4"/>
<dbReference type="RefSeq" id="XP_007390198.1">
    <property type="nucleotide sequence ID" value="XM_007390136.1"/>
</dbReference>
<feature type="domain" description="F-box" evidence="1">
    <location>
        <begin position="7"/>
        <end position="56"/>
    </location>
</feature>
<dbReference type="HOGENOM" id="CLU_019366_1_0_1"/>
<reference evidence="2 3" key="1">
    <citation type="journal article" date="2012" name="BMC Genomics">
        <title>Comparative genomics of the white-rot fungi, Phanerochaete carnosa and P. chrysosporium, to elucidate the genetic basis of the distinct wood types they colonize.</title>
        <authorList>
            <person name="Suzuki H."/>
            <person name="MacDonald J."/>
            <person name="Syed K."/>
            <person name="Salamov A."/>
            <person name="Hori C."/>
            <person name="Aerts A."/>
            <person name="Henrissat B."/>
            <person name="Wiebenga A."/>
            <person name="vanKuyk P.A."/>
            <person name="Barry K."/>
            <person name="Lindquist E."/>
            <person name="LaButti K."/>
            <person name="Lapidus A."/>
            <person name="Lucas S."/>
            <person name="Coutinho P."/>
            <person name="Gong Y."/>
            <person name="Samejima M."/>
            <person name="Mahadevan R."/>
            <person name="Abou-Zaid M."/>
            <person name="de Vries R.P."/>
            <person name="Igarashi K."/>
            <person name="Yadav J.S."/>
            <person name="Grigoriev I.V."/>
            <person name="Master E.R."/>
        </authorList>
    </citation>
    <scope>NUCLEOTIDE SEQUENCE [LARGE SCALE GENOMIC DNA]</scope>
    <source>
        <strain evidence="2 3">HHB-10118-sp</strain>
    </source>
</reference>
<keyword evidence="3" id="KW-1185">Reference proteome</keyword>
<dbReference type="Pfam" id="PF12937">
    <property type="entry name" value="F-box-like"/>
    <property type="match status" value="1"/>
</dbReference>
<accession>K5VCT4</accession>
<dbReference type="CDD" id="cd09917">
    <property type="entry name" value="F-box_SF"/>
    <property type="match status" value="1"/>
</dbReference>
<dbReference type="InterPro" id="IPR036047">
    <property type="entry name" value="F-box-like_dom_sf"/>
</dbReference>
<dbReference type="SUPFAM" id="SSF81383">
    <property type="entry name" value="F-box domain"/>
    <property type="match status" value="1"/>
</dbReference>
<dbReference type="PROSITE" id="PS50181">
    <property type="entry name" value="FBOX"/>
    <property type="match status" value="1"/>
</dbReference>
<dbReference type="Gene3D" id="1.20.1280.50">
    <property type="match status" value="1"/>
</dbReference>
<evidence type="ECO:0000259" key="1">
    <source>
        <dbReference type="PROSITE" id="PS50181"/>
    </source>
</evidence>
<dbReference type="GeneID" id="18920352"/>
<sequence>MTTHLTHSSFLAIPQELTEHVLKFCEPRDLARFAATCRPLRDIVYNDNDQVVWRVSFLSHPFDDPRKALGSSQLSTAEIDWRSTLQRWLHAESALDNAAELGDEEEDRPIRTALRVLVAAVVSALPGREGTSENLRWVQSVLVNSPLFCTETSSPSRVVSAPGSGRQLVAQLRCYLALSSEDGETKESRVRLANLRSVSRCYVYDLRKYKSDTLWGPYTLDASGRLRVDWEHVRHIQNVVLMNLKDFPDSWKRVWPEWGLQSTRPYSAPDADKRKPWDWAGVEGKWRRVVCFMDYRSVSLPISQVSGLMHDSDYRDLFSTCTMTNLAKLV</sequence>
<dbReference type="InParanoid" id="K5VCT4"/>